<name>A0A3B1D7Y4_9ZZZZ</name>
<protein>
    <submittedName>
        <fullName evidence="1">Uncharacterized protein</fullName>
    </submittedName>
</protein>
<dbReference type="EMBL" id="UOGF01000070">
    <property type="protein sequence ID" value="VAX31030.1"/>
    <property type="molecule type" value="Genomic_DNA"/>
</dbReference>
<proteinExistence type="predicted"/>
<reference evidence="1" key="1">
    <citation type="submission" date="2018-06" db="EMBL/GenBank/DDBJ databases">
        <authorList>
            <person name="Zhirakovskaya E."/>
        </authorList>
    </citation>
    <scope>NUCLEOTIDE SEQUENCE</scope>
</reference>
<evidence type="ECO:0000313" key="1">
    <source>
        <dbReference type="EMBL" id="VAX31030.1"/>
    </source>
</evidence>
<accession>A0A3B1D7Y4</accession>
<dbReference type="AlphaFoldDB" id="A0A3B1D7Y4"/>
<organism evidence="1">
    <name type="scientific">hydrothermal vent metagenome</name>
    <dbReference type="NCBI Taxonomy" id="652676"/>
    <lineage>
        <taxon>unclassified sequences</taxon>
        <taxon>metagenomes</taxon>
        <taxon>ecological metagenomes</taxon>
    </lineage>
</organism>
<sequence>MSNDGTSQDDRLTPELDPGYIDVDEMRLEDLLAMSSDYARLLRFFNLKNEPHGDWLPFFASDEAVIFSVILSSDLKNIESDFSNFMKELAWGMGSGVGRNLYLYEVDDWRRVPSYALAKKIDYWFTQLQQSTSDVGRNLNQKIWIEIESKLRRELHRLKLFLEQYGEAVSALFEADFHRDWFNYRANFSVPAPSEKKEVITQFLKSNFYAFFNTLIALQDAARRALPLSLKSKRHHASIGLYIAFAHLYQRAQKKLNRFSQRHLDFYYTDLLKIRPRERVADSTYLVFRASREGRPVWIPAKTGFVAGTDALNQDVIYSSENDLLVNDTQVVSLKTLYFSRNPLSSPENSMDFASAAKVNTLPIFEVSEEDETQKSWPVFGAPKTESGQRHFEDADFGFVLASPVLALKEGDREITLSIKMTYPECDAFAKENLAKENLERNLDEVLDDVLTQMMTGSEARVSPSRGEKQAFFFKVFRQMFQVSLSTENGWLTVDHYLPISRIVDATVAEDVLQLRIQLSPDQDAITPYAPALHGQGYETHFPLIRLMINPTSYLFPYSLLMRFIVKEIQIDVVVKEARNLLMHNHLGQLDPSGPFNPFGPIPAVGSYFIISNPELARKQITDFEIDIEWGDLPIAAGGFETHYKEYALSFENTSFKASLTTLRSGRWQPIAENEQEQLILFSSKVCDAKEDSEEDAGEILDKNKRLSCASVVNFFRPITGQMSETDFVYSPEIKDGFFKLTLSAPELAFAHKTYPMLLTRVLTMNARLKHEKLFKPIPNTPYTPLINAISINYKAQATLHLEESRGKVESVVRDKMFHLHPFGIEALSPESHRHIHLLPQYLSSGNLFIGLSASTFSGTLTLFFHMREDSTPETGTTPKAFEWFYLSSNRWAALKKSEVISDTTSGFLTSGIISLKLPSQINQKNTLMPKDVYWLRVSVDEKPEAFCSLYAIYTQATKVTWQYQPGERTHLEEKLPAGTIKSAQKSIPGLGSIQQIVASFGGRPLEKQEHIKKRISERLRHKNRASNVWDYERLILERFPQIYRVKCFDNMVSEADVKKRIRPGHLLIAVISRRLEESNDGSYPMINGAVLKEVQSFVKALASPFARIAVRNPAYEKIQVRCTVKFREDARAGYYTDLLNRAISDYLSPWRKIGYRAGFDWCIRRYELEAFIRDLDYVAFVSNFSMLHITAHDQHHYHLFDTVDGHSADEKVEEIRPLFPWSIPISLKRHFIETMNKVQTIQAEVTGIKELEVGSTFIITK</sequence>
<gene>
    <name evidence="1" type="ORF">MNBD_NITROSPIRAE01-2060</name>
</gene>